<feature type="compositionally biased region" description="Low complexity" evidence="1">
    <location>
        <begin position="519"/>
        <end position="529"/>
    </location>
</feature>
<comment type="caution">
    <text evidence="2">The sequence shown here is derived from an EMBL/GenBank/DDBJ whole genome shotgun (WGS) entry which is preliminary data.</text>
</comment>
<feature type="compositionally biased region" description="Low complexity" evidence="1">
    <location>
        <begin position="288"/>
        <end position="300"/>
    </location>
</feature>
<reference evidence="2 3" key="1">
    <citation type="journal article" date="2023" name="Sci. Data">
        <title>Genome assembly of the Korean intertidal mud-creeper Batillaria attramentaria.</title>
        <authorList>
            <person name="Patra A.K."/>
            <person name="Ho P.T."/>
            <person name="Jun S."/>
            <person name="Lee S.J."/>
            <person name="Kim Y."/>
            <person name="Won Y.J."/>
        </authorList>
    </citation>
    <scope>NUCLEOTIDE SEQUENCE [LARGE SCALE GENOMIC DNA]</scope>
    <source>
        <strain evidence="2">Wonlab-2016</strain>
    </source>
</reference>
<dbReference type="AlphaFoldDB" id="A0ABD0K9F7"/>
<dbReference type="EMBL" id="JACVVK020000225">
    <property type="protein sequence ID" value="KAK7483561.1"/>
    <property type="molecule type" value="Genomic_DNA"/>
</dbReference>
<feature type="region of interest" description="Disordered" evidence="1">
    <location>
        <begin position="514"/>
        <end position="541"/>
    </location>
</feature>
<feature type="region of interest" description="Disordered" evidence="1">
    <location>
        <begin position="29"/>
        <end position="52"/>
    </location>
</feature>
<protein>
    <submittedName>
        <fullName evidence="2">Uncharacterized protein</fullName>
    </submittedName>
</protein>
<sequence>MCNECFVCPRLKFTLLSCCRHADAMKDRQTSSAAEPPPSIPQLHQAHHQQHHRFVRKHGADDEAWRELPARGAADINLLANSLTTRLRKAARQKAAASNAASLAAARLASEFQDLEDADGSDEEKVQKSSKKKRSSHSQLAARRSILKRTVSNEMADRYRYSPDESLTSSSSVSDHHLPNVFGDRRLSASTGQLDQVGTRSENGKKSPGKKSSLAQVSNGVGAGGGSQGRGGYVSNGPVRLVKRAGIFIPVDKYAQGRQTLHGEDAPFGHHVPVDYETVTIRPGTPDSESVSVGGWSSGKSSRKKGLKVSWKSPSVAEDAPDQADARTEESSSPVRLRSASTTHSDGTAFSFSKPRFNSGKSSVPGVGVRWKVPVPNMRVVARGGGSTMGGVEGTKTVYLNDIPAHASPVSDISLPPAQPHNPNTKPPASRDPLHPWRALYPRDVHPVTTAMEREGTSVSKTMWHVPTRKAHAPTFIEDLLESKSHQWKPSMFYRMRANPMGASTPNQSMQVRFEGNPSSTDTLLLSSSVDNEQGNSCRSY</sequence>
<evidence type="ECO:0000256" key="1">
    <source>
        <dbReference type="SAM" id="MobiDB-lite"/>
    </source>
</evidence>
<feature type="compositionally biased region" description="Gly residues" evidence="1">
    <location>
        <begin position="221"/>
        <end position="233"/>
    </location>
</feature>
<feature type="region of interest" description="Disordered" evidence="1">
    <location>
        <begin position="410"/>
        <end position="434"/>
    </location>
</feature>
<keyword evidence="3" id="KW-1185">Reference proteome</keyword>
<feature type="compositionally biased region" description="Polar residues" evidence="1">
    <location>
        <begin position="188"/>
        <end position="201"/>
    </location>
</feature>
<feature type="compositionally biased region" description="Basic and acidic residues" evidence="1">
    <location>
        <begin position="174"/>
        <end position="187"/>
    </location>
</feature>
<organism evidence="2 3">
    <name type="scientific">Batillaria attramentaria</name>
    <dbReference type="NCBI Taxonomy" id="370345"/>
    <lineage>
        <taxon>Eukaryota</taxon>
        <taxon>Metazoa</taxon>
        <taxon>Spiralia</taxon>
        <taxon>Lophotrochozoa</taxon>
        <taxon>Mollusca</taxon>
        <taxon>Gastropoda</taxon>
        <taxon>Caenogastropoda</taxon>
        <taxon>Sorbeoconcha</taxon>
        <taxon>Cerithioidea</taxon>
        <taxon>Batillariidae</taxon>
        <taxon>Batillaria</taxon>
    </lineage>
</organism>
<evidence type="ECO:0000313" key="2">
    <source>
        <dbReference type="EMBL" id="KAK7483561.1"/>
    </source>
</evidence>
<gene>
    <name evidence="2" type="ORF">BaRGS_00025235</name>
</gene>
<feature type="region of interest" description="Disordered" evidence="1">
    <location>
        <begin position="162"/>
        <end position="233"/>
    </location>
</feature>
<evidence type="ECO:0000313" key="3">
    <source>
        <dbReference type="Proteomes" id="UP001519460"/>
    </source>
</evidence>
<feature type="region of interest" description="Disordered" evidence="1">
    <location>
        <begin position="279"/>
        <end position="365"/>
    </location>
</feature>
<feature type="compositionally biased region" description="Polar residues" evidence="1">
    <location>
        <begin position="530"/>
        <end position="541"/>
    </location>
</feature>
<proteinExistence type="predicted"/>
<accession>A0ABD0K9F7</accession>
<dbReference type="Proteomes" id="UP001519460">
    <property type="component" value="Unassembled WGS sequence"/>
</dbReference>
<feature type="region of interest" description="Disordered" evidence="1">
    <location>
        <begin position="115"/>
        <end position="149"/>
    </location>
</feature>
<name>A0ABD0K9F7_9CAEN</name>
<feature type="compositionally biased region" description="Polar residues" evidence="1">
    <location>
        <begin position="331"/>
        <end position="351"/>
    </location>
</feature>
<feature type="compositionally biased region" description="Low complexity" evidence="1">
    <location>
        <begin position="164"/>
        <end position="173"/>
    </location>
</feature>